<dbReference type="Proteomes" id="UP000092573">
    <property type="component" value="Chromosome"/>
</dbReference>
<dbReference type="InterPro" id="IPR000045">
    <property type="entry name" value="Prepilin_IV_endopep_pep"/>
</dbReference>
<feature type="transmembrane region" description="Helical" evidence="2">
    <location>
        <begin position="25"/>
        <end position="44"/>
    </location>
</feature>
<keyword evidence="2" id="KW-0812">Transmembrane</keyword>
<dbReference type="OrthoDB" id="5508079at2"/>
<dbReference type="GO" id="GO:0005886">
    <property type="term" value="C:plasma membrane"/>
    <property type="evidence" value="ECO:0007669"/>
    <property type="project" value="TreeGrafter"/>
</dbReference>
<reference evidence="4 5" key="1">
    <citation type="submission" date="2016-01" db="EMBL/GenBank/DDBJ databases">
        <title>Complete Genome Sequence of Paenibacillus yonginensis DCY84, a novel Plant Growth-Promoting Bacteria with Elicitation of Induced Systemic Resistance.</title>
        <authorList>
            <person name="Kim Y.J."/>
            <person name="Yang D.C."/>
            <person name="Sukweenadhi J."/>
        </authorList>
    </citation>
    <scope>NUCLEOTIDE SEQUENCE [LARGE SCALE GENOMIC DNA]</scope>
    <source>
        <strain evidence="4 5">DCY84</strain>
    </source>
</reference>
<accession>A0A1B1MWL1</accession>
<dbReference type="EMBL" id="CP014167">
    <property type="protein sequence ID" value="ANS73545.1"/>
    <property type="molecule type" value="Genomic_DNA"/>
</dbReference>
<organism evidence="4 5">
    <name type="scientific">Paenibacillus yonginensis</name>
    <dbReference type="NCBI Taxonomy" id="1462996"/>
    <lineage>
        <taxon>Bacteria</taxon>
        <taxon>Bacillati</taxon>
        <taxon>Bacillota</taxon>
        <taxon>Bacilli</taxon>
        <taxon>Bacillales</taxon>
        <taxon>Paenibacillaceae</taxon>
        <taxon>Paenibacillus</taxon>
    </lineage>
</organism>
<evidence type="ECO:0000259" key="3">
    <source>
        <dbReference type="Pfam" id="PF01478"/>
    </source>
</evidence>
<feature type="transmembrane region" description="Helical" evidence="2">
    <location>
        <begin position="86"/>
        <end position="114"/>
    </location>
</feature>
<keyword evidence="5" id="KW-1185">Reference proteome</keyword>
<evidence type="ECO:0000256" key="2">
    <source>
        <dbReference type="SAM" id="Phobius"/>
    </source>
</evidence>
<proteinExistence type="inferred from homology"/>
<dbReference type="GO" id="GO:0004190">
    <property type="term" value="F:aspartic-type endopeptidase activity"/>
    <property type="evidence" value="ECO:0007669"/>
    <property type="project" value="InterPro"/>
</dbReference>
<sequence length="168" mass="17648">MILLYIGCSIFLAAAFYTDIRTMKIPNPLTLTSMVSGLAVQFAVNGPGGLWFGLKGLGAGFGIMLLLYLCGAVGGGDVKLFGGIGAWMGTLFTLTSLVYSILAAGLIGFVILLVRGEIGSRLSGVWRSIYGAAVLHSLGPLKSSKENMVKFPFMLAVLPGVITAYLHL</sequence>
<dbReference type="AlphaFoldDB" id="A0A1B1MWL1"/>
<dbReference type="InterPro" id="IPR050882">
    <property type="entry name" value="Prepilin_peptidase/N-MTase"/>
</dbReference>
<dbReference type="PANTHER" id="PTHR30487">
    <property type="entry name" value="TYPE 4 PREPILIN-LIKE PROTEINS LEADER PEPTIDE-PROCESSING ENZYME"/>
    <property type="match status" value="1"/>
</dbReference>
<dbReference type="GO" id="GO:0006465">
    <property type="term" value="P:signal peptide processing"/>
    <property type="evidence" value="ECO:0007669"/>
    <property type="project" value="TreeGrafter"/>
</dbReference>
<evidence type="ECO:0000313" key="5">
    <source>
        <dbReference type="Proteomes" id="UP000092573"/>
    </source>
</evidence>
<comment type="similarity">
    <text evidence="1">Belongs to the peptidase A24 family.</text>
</comment>
<dbReference type="PANTHER" id="PTHR30487:SF0">
    <property type="entry name" value="PREPILIN LEADER PEPTIDASE_N-METHYLTRANSFERASE-RELATED"/>
    <property type="match status" value="1"/>
</dbReference>
<dbReference type="STRING" id="1462996.AWM70_02270"/>
<evidence type="ECO:0000256" key="1">
    <source>
        <dbReference type="ARBA" id="ARBA00005801"/>
    </source>
</evidence>
<name>A0A1B1MWL1_9BACL</name>
<evidence type="ECO:0000313" key="4">
    <source>
        <dbReference type="EMBL" id="ANS73545.1"/>
    </source>
</evidence>
<dbReference type="RefSeq" id="WP_068693991.1">
    <property type="nucleotide sequence ID" value="NZ_CP014167.1"/>
</dbReference>
<dbReference type="Gene3D" id="1.20.120.1220">
    <property type="match status" value="1"/>
</dbReference>
<dbReference type="Pfam" id="PF01478">
    <property type="entry name" value="Peptidase_A24"/>
    <property type="match status" value="1"/>
</dbReference>
<protein>
    <submittedName>
        <fullName evidence="4">Peptidase A24</fullName>
    </submittedName>
</protein>
<keyword evidence="2" id="KW-1133">Transmembrane helix</keyword>
<dbReference type="KEGG" id="pyg:AWM70_02270"/>
<keyword evidence="2" id="KW-0472">Membrane</keyword>
<feature type="domain" description="Prepilin type IV endopeptidase peptidase" evidence="3">
    <location>
        <begin position="8"/>
        <end position="108"/>
    </location>
</feature>
<gene>
    <name evidence="4" type="ORF">AWM70_02270</name>
</gene>
<feature type="transmembrane region" description="Helical" evidence="2">
    <location>
        <begin position="56"/>
        <end position="74"/>
    </location>
</feature>